<protein>
    <submittedName>
        <fullName evidence="2">Uncharacterized protein</fullName>
    </submittedName>
</protein>
<gene>
    <name evidence="2" type="ORF">ACOF00016_LOCUS9036</name>
</gene>
<feature type="region of interest" description="Disordered" evidence="1">
    <location>
        <begin position="29"/>
        <end position="83"/>
    </location>
</feature>
<evidence type="ECO:0000313" key="2">
    <source>
        <dbReference type="EMBL" id="CAE0411750.1"/>
    </source>
</evidence>
<organism evidence="2">
    <name type="scientific">Amphora coffeiformis</name>
    <dbReference type="NCBI Taxonomy" id="265554"/>
    <lineage>
        <taxon>Eukaryota</taxon>
        <taxon>Sar</taxon>
        <taxon>Stramenopiles</taxon>
        <taxon>Ochrophyta</taxon>
        <taxon>Bacillariophyta</taxon>
        <taxon>Bacillariophyceae</taxon>
        <taxon>Bacillariophycidae</taxon>
        <taxon>Thalassiophysales</taxon>
        <taxon>Catenulaceae</taxon>
        <taxon>Amphora</taxon>
    </lineage>
</organism>
<proteinExistence type="predicted"/>
<feature type="compositionally biased region" description="Low complexity" evidence="1">
    <location>
        <begin position="171"/>
        <end position="193"/>
    </location>
</feature>
<dbReference type="EMBL" id="HBIM01010844">
    <property type="protein sequence ID" value="CAE0411750.1"/>
    <property type="molecule type" value="Transcribed_RNA"/>
</dbReference>
<accession>A0A7S3L4S1</accession>
<sequence length="218" mass="24293">MRPNQQQQQHYFRFSALETFWENTHNMAQSFSSNSAGVTKPTSPTSSKMKMAKPPLSPRGGAGRPPLSPSPTHTPSWEESVETVMSPRSIDDVRLFMVRDLNDIPDLYNFARASSEKQNRPTMPCLDHDDMPCETNSLDFTQGTSSVGATPRSADEAVSFADASSAGGEELVGLSLLEHQHQKQQQQQQSQEEPTILLDLEFLKQDPPKAHCTRSRFT</sequence>
<evidence type="ECO:0000256" key="1">
    <source>
        <dbReference type="SAM" id="MobiDB-lite"/>
    </source>
</evidence>
<reference evidence="2" key="1">
    <citation type="submission" date="2021-01" db="EMBL/GenBank/DDBJ databases">
        <authorList>
            <person name="Corre E."/>
            <person name="Pelletier E."/>
            <person name="Niang G."/>
            <person name="Scheremetjew M."/>
            <person name="Finn R."/>
            <person name="Kale V."/>
            <person name="Holt S."/>
            <person name="Cochrane G."/>
            <person name="Meng A."/>
            <person name="Brown T."/>
            <person name="Cohen L."/>
        </authorList>
    </citation>
    <scope>NUCLEOTIDE SEQUENCE</scope>
    <source>
        <strain evidence="2">CCMP127</strain>
    </source>
</reference>
<name>A0A7S3L4S1_9STRA</name>
<dbReference type="AlphaFoldDB" id="A0A7S3L4S1"/>
<feature type="compositionally biased region" description="Polar residues" evidence="1">
    <location>
        <begin position="29"/>
        <end position="48"/>
    </location>
</feature>
<feature type="region of interest" description="Disordered" evidence="1">
    <location>
        <begin position="171"/>
        <end position="196"/>
    </location>
</feature>